<organism evidence="2 3">
    <name type="scientific">Afifella marina DSM 2698</name>
    <dbReference type="NCBI Taxonomy" id="1120955"/>
    <lineage>
        <taxon>Bacteria</taxon>
        <taxon>Pseudomonadati</taxon>
        <taxon>Pseudomonadota</taxon>
        <taxon>Alphaproteobacteria</taxon>
        <taxon>Hyphomicrobiales</taxon>
        <taxon>Afifellaceae</taxon>
        <taxon>Afifella</taxon>
    </lineage>
</organism>
<dbReference type="AlphaFoldDB" id="A0A1G5MGT3"/>
<dbReference type="Pfam" id="PF20083">
    <property type="entry name" value="DUF6477"/>
    <property type="match status" value="1"/>
</dbReference>
<evidence type="ECO:0000313" key="2">
    <source>
        <dbReference type="EMBL" id="SCZ23728.1"/>
    </source>
</evidence>
<sequence>MVDAQRFYATHFLNGAARHPRPQRRPASTRTAAPKSGAGTYRRDSDLPRLIHRLPQELGKDDMERARSIVAHLKCALRAERRKGRAGHWSYDLNRHIALKTALDVESGDLARLSQARSLTSKTPA</sequence>
<reference evidence="2 3" key="1">
    <citation type="submission" date="2016-10" db="EMBL/GenBank/DDBJ databases">
        <authorList>
            <person name="de Groot N.N."/>
        </authorList>
    </citation>
    <scope>NUCLEOTIDE SEQUENCE [LARGE SCALE GENOMIC DNA]</scope>
    <source>
        <strain evidence="2 3">DSM 2698</strain>
    </source>
</reference>
<dbReference type="Proteomes" id="UP000199347">
    <property type="component" value="Unassembled WGS sequence"/>
</dbReference>
<dbReference type="EMBL" id="FMVW01000001">
    <property type="protein sequence ID" value="SCZ23728.1"/>
    <property type="molecule type" value="Genomic_DNA"/>
</dbReference>
<gene>
    <name evidence="2" type="ORF">SAMN03080610_00594</name>
</gene>
<dbReference type="InterPro" id="IPR045516">
    <property type="entry name" value="DUF6477"/>
</dbReference>
<evidence type="ECO:0000256" key="1">
    <source>
        <dbReference type="SAM" id="MobiDB-lite"/>
    </source>
</evidence>
<name>A0A1G5MGT3_AFIMA</name>
<protein>
    <submittedName>
        <fullName evidence="2">Uncharacterized protein</fullName>
    </submittedName>
</protein>
<accession>A0A1G5MGT3</accession>
<evidence type="ECO:0000313" key="3">
    <source>
        <dbReference type="Proteomes" id="UP000199347"/>
    </source>
</evidence>
<keyword evidence="3" id="KW-1185">Reference proteome</keyword>
<dbReference type="RefSeq" id="WP_244514393.1">
    <property type="nucleotide sequence ID" value="NZ_FMVW01000001.1"/>
</dbReference>
<feature type="region of interest" description="Disordered" evidence="1">
    <location>
        <begin position="13"/>
        <end position="46"/>
    </location>
</feature>
<proteinExistence type="predicted"/>